<protein>
    <recommendedName>
        <fullName evidence="2">DNA-directed RNA polymerase</fullName>
        <ecNumber evidence="2">2.7.7.6</ecNumber>
    </recommendedName>
</protein>
<reference evidence="10" key="1">
    <citation type="submission" date="2016-06" db="UniProtKB">
        <authorList>
            <consortium name="WormBaseParasite"/>
        </authorList>
    </citation>
    <scope>IDENTIFICATION</scope>
</reference>
<evidence type="ECO:0000256" key="6">
    <source>
        <dbReference type="ARBA" id="ARBA00023163"/>
    </source>
</evidence>
<name>A0A183EHK7_9BILA</name>
<accession>A0A183EHK7</accession>
<dbReference type="GO" id="GO:0003677">
    <property type="term" value="F:DNA binding"/>
    <property type="evidence" value="ECO:0007669"/>
    <property type="project" value="InterPro"/>
</dbReference>
<evidence type="ECO:0000256" key="5">
    <source>
        <dbReference type="ARBA" id="ARBA00022695"/>
    </source>
</evidence>
<dbReference type="SUPFAM" id="SSF64484">
    <property type="entry name" value="beta and beta-prime subunits of DNA dependent RNA-polymerase"/>
    <property type="match status" value="1"/>
</dbReference>
<evidence type="ECO:0000259" key="7">
    <source>
        <dbReference type="Pfam" id="PF04997"/>
    </source>
</evidence>
<evidence type="ECO:0000256" key="4">
    <source>
        <dbReference type="ARBA" id="ARBA00022679"/>
    </source>
</evidence>
<organism evidence="10">
    <name type="scientific">Gongylonema pulchrum</name>
    <dbReference type="NCBI Taxonomy" id="637853"/>
    <lineage>
        <taxon>Eukaryota</taxon>
        <taxon>Metazoa</taxon>
        <taxon>Ecdysozoa</taxon>
        <taxon>Nematoda</taxon>
        <taxon>Chromadorea</taxon>
        <taxon>Rhabditida</taxon>
        <taxon>Spirurina</taxon>
        <taxon>Spiruromorpha</taxon>
        <taxon>Spiruroidea</taxon>
        <taxon>Gongylonematidae</taxon>
        <taxon>Gongylonema</taxon>
    </lineage>
</organism>
<dbReference type="OrthoDB" id="5874943at2759"/>
<dbReference type="WBParaSite" id="GPUH_0002047301-mRNA-1">
    <property type="protein sequence ID" value="GPUH_0002047301-mRNA-1"/>
    <property type="gene ID" value="GPUH_0002047301"/>
</dbReference>
<sequence length="211" mass="23543">MSSTGRSKMGAEPYMMLDRVQLRCYYPREIEQLSVGHPIRGGLYDPRLGPSESSDTCETCHQQGAYCPGHMGYIQLDVPVFNPLLFNFPFSIMKGTCVQCHRLTCNSLSLSAKLLLAQLRALDLGLISVAQELGSFVRDRFASGAPSDSLDGNMPTLSDEMNACKELENFFNELSQRMPATNTKSSLSYPVKNSVELRRSLIRNFCKEQLV</sequence>
<dbReference type="InterPro" id="IPR007080">
    <property type="entry name" value="RNA_pol_Rpb1_1"/>
</dbReference>
<reference evidence="8 9" key="2">
    <citation type="submission" date="2018-11" db="EMBL/GenBank/DDBJ databases">
        <authorList>
            <consortium name="Pathogen Informatics"/>
        </authorList>
    </citation>
    <scope>NUCLEOTIDE SEQUENCE [LARGE SCALE GENOMIC DNA]</scope>
</reference>
<keyword evidence="3" id="KW-0240">DNA-directed RNA polymerase</keyword>
<evidence type="ECO:0000313" key="9">
    <source>
        <dbReference type="Proteomes" id="UP000271098"/>
    </source>
</evidence>
<feature type="domain" description="RNA polymerase Rpb1" evidence="7">
    <location>
        <begin position="37"/>
        <end position="108"/>
    </location>
</feature>
<dbReference type="PANTHER" id="PTHR19376:SF11">
    <property type="entry name" value="DNA-DIRECTED RNA POLYMERASE I SUBUNIT RPA1"/>
    <property type="match status" value="1"/>
</dbReference>
<dbReference type="EMBL" id="UYRT01090450">
    <property type="protein sequence ID" value="VDN36066.1"/>
    <property type="molecule type" value="Genomic_DNA"/>
</dbReference>
<dbReference type="InterPro" id="IPR044893">
    <property type="entry name" value="RNA_pol_Rpb1_clamp_domain"/>
</dbReference>
<dbReference type="Gene3D" id="4.10.860.120">
    <property type="entry name" value="RNA polymerase II, clamp domain"/>
    <property type="match status" value="1"/>
</dbReference>
<evidence type="ECO:0000256" key="1">
    <source>
        <dbReference type="ARBA" id="ARBA00006460"/>
    </source>
</evidence>
<keyword evidence="4" id="KW-0808">Transferase</keyword>
<keyword evidence="9" id="KW-1185">Reference proteome</keyword>
<dbReference type="Proteomes" id="UP000271098">
    <property type="component" value="Unassembled WGS sequence"/>
</dbReference>
<gene>
    <name evidence="8" type="ORF">GPUH_LOCUS20449</name>
</gene>
<dbReference type="GO" id="GO:0006351">
    <property type="term" value="P:DNA-templated transcription"/>
    <property type="evidence" value="ECO:0007669"/>
    <property type="project" value="InterPro"/>
</dbReference>
<dbReference type="EC" id="2.7.7.6" evidence="2"/>
<dbReference type="AlphaFoldDB" id="A0A183EHK7"/>
<keyword evidence="6" id="KW-0804">Transcription</keyword>
<evidence type="ECO:0000313" key="10">
    <source>
        <dbReference type="WBParaSite" id="GPUH_0002047301-mRNA-1"/>
    </source>
</evidence>
<proteinExistence type="inferred from homology"/>
<comment type="similarity">
    <text evidence="1">Belongs to the RNA polymerase beta' chain family.</text>
</comment>
<evidence type="ECO:0000256" key="3">
    <source>
        <dbReference type="ARBA" id="ARBA00022478"/>
    </source>
</evidence>
<dbReference type="InterPro" id="IPR045867">
    <property type="entry name" value="DNA-dir_RpoC_beta_prime"/>
</dbReference>
<evidence type="ECO:0000313" key="8">
    <source>
        <dbReference type="EMBL" id="VDN36066.1"/>
    </source>
</evidence>
<evidence type="ECO:0000256" key="2">
    <source>
        <dbReference type="ARBA" id="ARBA00012418"/>
    </source>
</evidence>
<dbReference type="GO" id="GO:0003899">
    <property type="term" value="F:DNA-directed RNA polymerase activity"/>
    <property type="evidence" value="ECO:0007669"/>
    <property type="project" value="UniProtKB-EC"/>
</dbReference>
<dbReference type="Pfam" id="PF04997">
    <property type="entry name" value="RNA_pol_Rpb1_1"/>
    <property type="match status" value="1"/>
</dbReference>
<keyword evidence="5" id="KW-0548">Nucleotidyltransferase</keyword>
<dbReference type="PANTHER" id="PTHR19376">
    <property type="entry name" value="DNA-DIRECTED RNA POLYMERASE"/>
    <property type="match status" value="1"/>
</dbReference>
<dbReference type="GO" id="GO:0005736">
    <property type="term" value="C:RNA polymerase I complex"/>
    <property type="evidence" value="ECO:0007669"/>
    <property type="project" value="TreeGrafter"/>
</dbReference>